<gene>
    <name evidence="3" type="ORF">B7H23_04950</name>
</gene>
<evidence type="ECO:0000313" key="3">
    <source>
        <dbReference type="EMBL" id="OXT02934.1"/>
    </source>
</evidence>
<dbReference type="InterPro" id="IPR036754">
    <property type="entry name" value="YbaK/aa-tRNA-synt-asso_dom_sf"/>
</dbReference>
<accession>A0A231V449</accession>
<dbReference type="Gene3D" id="3.90.960.10">
    <property type="entry name" value="YbaK/aminoacyl-tRNA synthetase-associated domain"/>
    <property type="match status" value="1"/>
</dbReference>
<dbReference type="PANTHER" id="PTHR31423:SF3">
    <property type="entry name" value="PROLYL-TRNA SYNTHETASE ASSOCIATED DOMAIN-CONTAINING PROTEIN 1-RELATED"/>
    <property type="match status" value="1"/>
</dbReference>
<dbReference type="SUPFAM" id="SSF55826">
    <property type="entry name" value="YbaK/ProRS associated domain"/>
    <property type="match status" value="1"/>
</dbReference>
<protein>
    <recommendedName>
        <fullName evidence="2">YbaK/aminoacyl-tRNA synthetase-associated domain-containing protein</fullName>
    </recommendedName>
</protein>
<dbReference type="Proteomes" id="UP000215405">
    <property type="component" value="Unassembled WGS sequence"/>
</dbReference>
<dbReference type="CDD" id="cd04335">
    <property type="entry name" value="PrdX_deacylase"/>
    <property type="match status" value="1"/>
</dbReference>
<evidence type="ECO:0000259" key="2">
    <source>
        <dbReference type="Pfam" id="PF04073"/>
    </source>
</evidence>
<dbReference type="PANTHER" id="PTHR31423">
    <property type="entry name" value="YBAK DOMAIN-CONTAINING PROTEIN"/>
    <property type="match status" value="1"/>
</dbReference>
<dbReference type="RefSeq" id="WP_094076892.1">
    <property type="nucleotide sequence ID" value="NZ_NBYO01000001.1"/>
</dbReference>
<dbReference type="AlphaFoldDB" id="A0A231V449"/>
<keyword evidence="4" id="KW-1185">Reference proteome</keyword>
<organism evidence="3 4">
    <name type="scientific">Notoacmeibacter marinus</name>
    <dbReference type="NCBI Taxonomy" id="1876515"/>
    <lineage>
        <taxon>Bacteria</taxon>
        <taxon>Pseudomonadati</taxon>
        <taxon>Pseudomonadota</taxon>
        <taxon>Alphaproteobacteria</taxon>
        <taxon>Hyphomicrobiales</taxon>
        <taxon>Notoacmeibacteraceae</taxon>
        <taxon>Notoacmeibacter</taxon>
    </lineage>
</organism>
<dbReference type="GO" id="GO:0002161">
    <property type="term" value="F:aminoacyl-tRNA deacylase activity"/>
    <property type="evidence" value="ECO:0007669"/>
    <property type="project" value="InterPro"/>
</dbReference>
<dbReference type="Pfam" id="PF04073">
    <property type="entry name" value="tRNA_edit"/>
    <property type="match status" value="1"/>
</dbReference>
<reference evidence="4" key="1">
    <citation type="journal article" date="2017" name="Int. J. Syst. Evol. Microbiol.">
        <title>Notoacmeibacter marinus gen. nov., sp. nov., isolated from the gut of a limpet and proposal of Notoacmeibacteraceae fam. nov. in the order Rhizobiales of the class Alphaproteobacteria.</title>
        <authorList>
            <person name="Huang Z."/>
            <person name="Guo F."/>
            <person name="Lai Q."/>
        </authorList>
    </citation>
    <scope>NUCLEOTIDE SEQUENCE [LARGE SCALE GENOMIC DNA]</scope>
    <source>
        <strain evidence="4">XMTR2A4</strain>
    </source>
</reference>
<evidence type="ECO:0000256" key="1">
    <source>
        <dbReference type="ARBA" id="ARBA00010201"/>
    </source>
</evidence>
<evidence type="ECO:0000313" key="4">
    <source>
        <dbReference type="Proteomes" id="UP000215405"/>
    </source>
</evidence>
<comment type="similarity">
    <text evidence="1">Belongs to the PRORSD1 family.</text>
</comment>
<proteinExistence type="inferred from homology"/>
<dbReference type="InterPro" id="IPR007214">
    <property type="entry name" value="YbaK/aa-tRNA-synth-assoc-dom"/>
</dbReference>
<feature type="domain" description="YbaK/aminoacyl-tRNA synthetase-associated" evidence="2">
    <location>
        <begin position="34"/>
        <end position="157"/>
    </location>
</feature>
<sequence length="177" mass="19291">MTAIEPSAEARQLAEPLLQRLAALGIAEKTHWHRPHFTVEESRKDRGEASGHTKNLFLKDKKSRYFLVTVRDDAELDLKGLHRHIGAQGRLSFGSAEKMEALLGVSPGSVTALAALNAKADAVRFVVEEALLASDLVHCHPLTNEATTSLRPADLLSFMRACGHDPLILNVDGTNPL</sequence>
<dbReference type="InterPro" id="IPR040285">
    <property type="entry name" value="ProX/PRXD1"/>
</dbReference>
<dbReference type="FunFam" id="3.90.960.10:FF:000005">
    <property type="entry name" value="Putative prolyl-tRNA synthetase"/>
    <property type="match status" value="1"/>
</dbReference>
<dbReference type="EMBL" id="NBYO01000001">
    <property type="protein sequence ID" value="OXT02934.1"/>
    <property type="molecule type" value="Genomic_DNA"/>
</dbReference>
<comment type="caution">
    <text evidence="3">The sequence shown here is derived from an EMBL/GenBank/DDBJ whole genome shotgun (WGS) entry which is preliminary data.</text>
</comment>
<name>A0A231V449_9HYPH</name>